<protein>
    <recommendedName>
        <fullName evidence="1">protein-tyrosine-phosphatase</fullName>
        <ecNumber evidence="1">3.1.3.48</ecNumber>
    </recommendedName>
</protein>
<dbReference type="SUPFAM" id="SSF52799">
    <property type="entry name" value="(Phosphotyrosine protein) phosphatases II"/>
    <property type="match status" value="1"/>
</dbReference>
<dbReference type="Gene3D" id="3.90.190.10">
    <property type="entry name" value="Protein tyrosine phosphatase superfamily"/>
    <property type="match status" value="1"/>
</dbReference>
<keyword evidence="6" id="KW-1185">Reference proteome</keyword>
<name>A0AAD7S339_9TELE</name>
<dbReference type="SMART" id="SM00194">
    <property type="entry name" value="PTPc"/>
    <property type="match status" value="1"/>
</dbReference>
<evidence type="ECO:0000256" key="3">
    <source>
        <dbReference type="ARBA" id="ARBA00022912"/>
    </source>
</evidence>
<evidence type="ECO:0000256" key="1">
    <source>
        <dbReference type="ARBA" id="ARBA00013064"/>
    </source>
</evidence>
<comment type="caution">
    <text evidence="5">The sequence shown here is derived from an EMBL/GenBank/DDBJ whole genome shotgun (WGS) entry which is preliminary data.</text>
</comment>
<evidence type="ECO:0000259" key="4">
    <source>
        <dbReference type="PROSITE" id="PS50055"/>
    </source>
</evidence>
<evidence type="ECO:0000313" key="5">
    <source>
        <dbReference type="EMBL" id="KAJ8395086.1"/>
    </source>
</evidence>
<dbReference type="PROSITE" id="PS50055">
    <property type="entry name" value="TYR_PHOSPHATASE_PTP"/>
    <property type="match status" value="1"/>
</dbReference>
<dbReference type="GO" id="GO:0005737">
    <property type="term" value="C:cytoplasm"/>
    <property type="evidence" value="ECO:0007669"/>
    <property type="project" value="TreeGrafter"/>
</dbReference>
<proteinExistence type="predicted"/>
<dbReference type="EMBL" id="JAINUG010000119">
    <property type="protein sequence ID" value="KAJ8395086.1"/>
    <property type="molecule type" value="Genomic_DNA"/>
</dbReference>
<keyword evidence="2" id="KW-0378">Hydrolase</keyword>
<dbReference type="Pfam" id="PF00102">
    <property type="entry name" value="Y_phosphatase"/>
    <property type="match status" value="1"/>
</dbReference>
<sequence>MTQLHRHTILNTTDSLFYVQFAQMERQLMKFVDRVKAIDGSGDLNEISSEYTTIRAHTADLNRSSGFTTEAGKLKDNIKKNRYKDILPYDQTRVTLKPLKTESESDYINASFIQGTTGNKRYIATQGPLSHTLGDFWRMVWQYDIKVIVMACRETELGKRKCERYWTAPTETSIFGPFTVTNLEECSPNDEVVTGIYW</sequence>
<organism evidence="5 6">
    <name type="scientific">Aldrovandia affinis</name>
    <dbReference type="NCBI Taxonomy" id="143900"/>
    <lineage>
        <taxon>Eukaryota</taxon>
        <taxon>Metazoa</taxon>
        <taxon>Chordata</taxon>
        <taxon>Craniata</taxon>
        <taxon>Vertebrata</taxon>
        <taxon>Euteleostomi</taxon>
        <taxon>Actinopterygii</taxon>
        <taxon>Neopterygii</taxon>
        <taxon>Teleostei</taxon>
        <taxon>Notacanthiformes</taxon>
        <taxon>Halosauridae</taxon>
        <taxon>Aldrovandia</taxon>
    </lineage>
</organism>
<gene>
    <name evidence="5" type="ORF">AAFF_G00035420</name>
</gene>
<dbReference type="PRINTS" id="PR00700">
    <property type="entry name" value="PRTYPHPHTASE"/>
</dbReference>
<dbReference type="Proteomes" id="UP001221898">
    <property type="component" value="Unassembled WGS sequence"/>
</dbReference>
<evidence type="ECO:0000313" key="6">
    <source>
        <dbReference type="Proteomes" id="UP001221898"/>
    </source>
</evidence>
<reference evidence="5" key="1">
    <citation type="journal article" date="2023" name="Science">
        <title>Genome structures resolve the early diversification of teleost fishes.</title>
        <authorList>
            <person name="Parey E."/>
            <person name="Louis A."/>
            <person name="Montfort J."/>
            <person name="Bouchez O."/>
            <person name="Roques C."/>
            <person name="Iampietro C."/>
            <person name="Lluch J."/>
            <person name="Castinel A."/>
            <person name="Donnadieu C."/>
            <person name="Desvignes T."/>
            <person name="Floi Bucao C."/>
            <person name="Jouanno E."/>
            <person name="Wen M."/>
            <person name="Mejri S."/>
            <person name="Dirks R."/>
            <person name="Jansen H."/>
            <person name="Henkel C."/>
            <person name="Chen W.J."/>
            <person name="Zahm M."/>
            <person name="Cabau C."/>
            <person name="Klopp C."/>
            <person name="Thompson A.W."/>
            <person name="Robinson-Rechavi M."/>
            <person name="Braasch I."/>
            <person name="Lecointre G."/>
            <person name="Bobe J."/>
            <person name="Postlethwait J.H."/>
            <person name="Berthelot C."/>
            <person name="Roest Crollius H."/>
            <person name="Guiguen Y."/>
        </authorList>
    </citation>
    <scope>NUCLEOTIDE SEQUENCE</scope>
    <source>
        <strain evidence="5">NC1722</strain>
    </source>
</reference>
<dbReference type="GO" id="GO:0004726">
    <property type="term" value="F:non-membrane spanning protein tyrosine phosphatase activity"/>
    <property type="evidence" value="ECO:0007669"/>
    <property type="project" value="InterPro"/>
</dbReference>
<dbReference type="InterPro" id="IPR000242">
    <property type="entry name" value="PTP_cat"/>
</dbReference>
<accession>A0AAD7S339</accession>
<evidence type="ECO:0000256" key="2">
    <source>
        <dbReference type="ARBA" id="ARBA00022801"/>
    </source>
</evidence>
<dbReference type="InterPro" id="IPR029021">
    <property type="entry name" value="Prot-tyrosine_phosphatase-like"/>
</dbReference>
<dbReference type="AlphaFoldDB" id="A0AAD7S339"/>
<keyword evidence="3" id="KW-0904">Protein phosphatase</keyword>
<feature type="domain" description="Tyrosine-protein phosphatase" evidence="4">
    <location>
        <begin position="47"/>
        <end position="185"/>
    </location>
</feature>
<dbReference type="PANTHER" id="PTHR45983">
    <property type="entry name" value="TYROSINE PHOSPHATSE N18, PUTATIVE-RELATED"/>
    <property type="match status" value="1"/>
</dbReference>
<dbReference type="GO" id="GO:0005634">
    <property type="term" value="C:nucleus"/>
    <property type="evidence" value="ECO:0007669"/>
    <property type="project" value="TreeGrafter"/>
</dbReference>
<dbReference type="InterPro" id="IPR047170">
    <property type="entry name" value="PTN12/18/22"/>
</dbReference>
<dbReference type="PANTHER" id="PTHR45983:SF4">
    <property type="entry name" value="TYROSINE-PROTEIN PHOSPHATASE NON-RECEPTOR TYPE 18"/>
    <property type="match status" value="1"/>
</dbReference>
<dbReference type="EC" id="3.1.3.48" evidence="1"/>